<keyword evidence="1" id="KW-0808">Transferase</keyword>
<evidence type="ECO:0000313" key="5">
    <source>
        <dbReference type="Proteomes" id="UP001157017"/>
    </source>
</evidence>
<dbReference type="Proteomes" id="UP001157017">
    <property type="component" value="Unassembled WGS sequence"/>
</dbReference>
<evidence type="ECO:0000313" key="4">
    <source>
        <dbReference type="EMBL" id="GMA88305.1"/>
    </source>
</evidence>
<accession>A0ABQ6JJ85</accession>
<name>A0ABQ6JJ85_9ACTN</name>
<dbReference type="InterPro" id="IPR000182">
    <property type="entry name" value="GNAT_dom"/>
</dbReference>
<evidence type="ECO:0000256" key="2">
    <source>
        <dbReference type="ARBA" id="ARBA00023315"/>
    </source>
</evidence>
<dbReference type="InterPro" id="IPR016181">
    <property type="entry name" value="Acyl_CoA_acyltransferase"/>
</dbReference>
<proteinExistence type="predicted"/>
<reference evidence="5" key="1">
    <citation type="journal article" date="2019" name="Int. J. Syst. Evol. Microbiol.">
        <title>The Global Catalogue of Microorganisms (GCM) 10K type strain sequencing project: providing services to taxonomists for standard genome sequencing and annotation.</title>
        <authorList>
            <consortium name="The Broad Institute Genomics Platform"/>
            <consortium name="The Broad Institute Genome Sequencing Center for Infectious Disease"/>
            <person name="Wu L."/>
            <person name="Ma J."/>
        </authorList>
    </citation>
    <scope>NUCLEOTIDE SEQUENCE [LARGE SCALE GENOMIC DNA]</scope>
    <source>
        <strain evidence="5">NBRC 108730</strain>
    </source>
</reference>
<dbReference type="SUPFAM" id="SSF55729">
    <property type="entry name" value="Acyl-CoA N-acyltransferases (Nat)"/>
    <property type="match status" value="1"/>
</dbReference>
<protein>
    <recommendedName>
        <fullName evidence="3">N-acetyltransferase domain-containing protein</fullName>
    </recommendedName>
</protein>
<dbReference type="Gene3D" id="3.40.630.30">
    <property type="match status" value="1"/>
</dbReference>
<dbReference type="CDD" id="cd04301">
    <property type="entry name" value="NAT_SF"/>
    <property type="match status" value="1"/>
</dbReference>
<feature type="domain" description="N-acetyltransferase" evidence="3">
    <location>
        <begin position="1"/>
        <end position="104"/>
    </location>
</feature>
<organism evidence="4 5">
    <name type="scientific">Angustibacter aerolatus</name>
    <dbReference type="NCBI Taxonomy" id="1162965"/>
    <lineage>
        <taxon>Bacteria</taxon>
        <taxon>Bacillati</taxon>
        <taxon>Actinomycetota</taxon>
        <taxon>Actinomycetes</taxon>
        <taxon>Kineosporiales</taxon>
        <taxon>Kineosporiaceae</taxon>
    </lineage>
</organism>
<keyword evidence="5" id="KW-1185">Reference proteome</keyword>
<dbReference type="PANTHER" id="PTHR43877">
    <property type="entry name" value="AMINOALKYLPHOSPHONATE N-ACETYLTRANSFERASE-RELATED-RELATED"/>
    <property type="match status" value="1"/>
</dbReference>
<keyword evidence="2" id="KW-0012">Acyltransferase</keyword>
<sequence>MTAVACDLSWHAVVEQGRVVSSCDLRLLRVDGTLLGQVEDVVTEPAARGRGLARAVVGHAVETARAAGAAFTWLEADRDDFPRALYRRLGFEEIGAVTTATRPT</sequence>
<comment type="caution">
    <text evidence="4">The sequence shown here is derived from an EMBL/GenBank/DDBJ whole genome shotgun (WGS) entry which is preliminary data.</text>
</comment>
<gene>
    <name evidence="4" type="ORF">GCM10025868_35550</name>
</gene>
<evidence type="ECO:0000256" key="1">
    <source>
        <dbReference type="ARBA" id="ARBA00022679"/>
    </source>
</evidence>
<dbReference type="EMBL" id="BSUZ01000001">
    <property type="protein sequence ID" value="GMA88305.1"/>
    <property type="molecule type" value="Genomic_DNA"/>
</dbReference>
<evidence type="ECO:0000259" key="3">
    <source>
        <dbReference type="PROSITE" id="PS51186"/>
    </source>
</evidence>
<dbReference type="PANTHER" id="PTHR43877:SF2">
    <property type="entry name" value="AMINOALKYLPHOSPHONATE N-ACETYLTRANSFERASE-RELATED"/>
    <property type="match status" value="1"/>
</dbReference>
<dbReference type="Pfam" id="PF00583">
    <property type="entry name" value="Acetyltransf_1"/>
    <property type="match status" value="1"/>
</dbReference>
<dbReference type="PROSITE" id="PS51186">
    <property type="entry name" value="GNAT"/>
    <property type="match status" value="1"/>
</dbReference>
<dbReference type="InterPro" id="IPR050832">
    <property type="entry name" value="Bact_Acetyltransf"/>
</dbReference>